<dbReference type="InterPro" id="IPR052976">
    <property type="entry name" value="Scoloptoxin-like"/>
</dbReference>
<accession>A0A6P3XTU8</accession>
<keyword evidence="3" id="KW-1185">Reference proteome</keyword>
<dbReference type="Pfam" id="PF01607">
    <property type="entry name" value="CBM_14"/>
    <property type="match status" value="1"/>
</dbReference>
<feature type="domain" description="Chitin-binding type-2" evidence="2">
    <location>
        <begin position="69"/>
        <end position="128"/>
    </location>
</feature>
<evidence type="ECO:0000259" key="2">
    <source>
        <dbReference type="PROSITE" id="PS50940"/>
    </source>
</evidence>
<keyword evidence="1" id="KW-0732">Signal</keyword>
<dbReference type="AlphaFoldDB" id="A0A6P3XTU8"/>
<evidence type="ECO:0000313" key="3">
    <source>
        <dbReference type="Proteomes" id="UP000515204"/>
    </source>
</evidence>
<proteinExistence type="predicted"/>
<feature type="signal peptide" evidence="1">
    <location>
        <begin position="1"/>
        <end position="18"/>
    </location>
</feature>
<protein>
    <submittedName>
        <fullName evidence="4">Uncharacterized protein LOC106748173</fullName>
    </submittedName>
</protein>
<dbReference type="OrthoDB" id="6514762at2759"/>
<sequence>MMFKLGFVFTLALASCMAEEGYPSVRPDGQLSYNRGYNYQDPREEQSADGISGVAGKDYPIFREVPQTRFECEQQQYPGYYADPEAECQAFHICQRGGRKDSFLCPNGTLFNQPRLVCEWWYNVDCSSAPSFYSINEAVAKAMEEADRRIQLAAEEKKLSRGYLRESDVDAWNKYNQQNVKQGWNDTPTRHNSMSDFAKGLPYEAPASTSIPPPVYGAPQFPAESSPNAYNPGNSYLSEQNYVITDAKFGRQTAKSNFAGSTANVYLPA</sequence>
<dbReference type="GO" id="GO:0008061">
    <property type="term" value="F:chitin binding"/>
    <property type="evidence" value="ECO:0007669"/>
    <property type="project" value="InterPro"/>
</dbReference>
<dbReference type="Gene3D" id="2.170.140.10">
    <property type="entry name" value="Chitin binding domain"/>
    <property type="match status" value="1"/>
</dbReference>
<dbReference type="Proteomes" id="UP000515204">
    <property type="component" value="Unplaced"/>
</dbReference>
<dbReference type="InterPro" id="IPR036508">
    <property type="entry name" value="Chitin-bd_dom_sf"/>
</dbReference>
<dbReference type="PROSITE" id="PS51257">
    <property type="entry name" value="PROKAR_LIPOPROTEIN"/>
    <property type="match status" value="1"/>
</dbReference>
<evidence type="ECO:0000256" key="1">
    <source>
        <dbReference type="SAM" id="SignalP"/>
    </source>
</evidence>
<dbReference type="GO" id="GO:0005576">
    <property type="term" value="C:extracellular region"/>
    <property type="evidence" value="ECO:0007669"/>
    <property type="project" value="InterPro"/>
</dbReference>
<evidence type="ECO:0000313" key="4">
    <source>
        <dbReference type="RefSeq" id="XP_014481906.1"/>
    </source>
</evidence>
<dbReference type="KEGG" id="dqu:106748173"/>
<dbReference type="GeneID" id="106748173"/>
<dbReference type="PANTHER" id="PTHR22933:SF42">
    <property type="entry name" value="FI18455P1-RELATED"/>
    <property type="match status" value="1"/>
</dbReference>
<dbReference type="PANTHER" id="PTHR22933">
    <property type="entry name" value="FI18007P1-RELATED"/>
    <property type="match status" value="1"/>
</dbReference>
<dbReference type="PROSITE" id="PS50940">
    <property type="entry name" value="CHIT_BIND_II"/>
    <property type="match status" value="1"/>
</dbReference>
<feature type="chain" id="PRO_5027595804" evidence="1">
    <location>
        <begin position="19"/>
        <end position="269"/>
    </location>
</feature>
<reference evidence="4" key="1">
    <citation type="submission" date="2025-08" db="UniProtKB">
        <authorList>
            <consortium name="RefSeq"/>
        </authorList>
    </citation>
    <scope>IDENTIFICATION</scope>
</reference>
<dbReference type="SMART" id="SM00494">
    <property type="entry name" value="ChtBD2"/>
    <property type="match status" value="1"/>
</dbReference>
<organism evidence="3 4">
    <name type="scientific">Dinoponera quadriceps</name>
    <name type="common">South American ant</name>
    <dbReference type="NCBI Taxonomy" id="609295"/>
    <lineage>
        <taxon>Eukaryota</taxon>
        <taxon>Metazoa</taxon>
        <taxon>Ecdysozoa</taxon>
        <taxon>Arthropoda</taxon>
        <taxon>Hexapoda</taxon>
        <taxon>Insecta</taxon>
        <taxon>Pterygota</taxon>
        <taxon>Neoptera</taxon>
        <taxon>Endopterygota</taxon>
        <taxon>Hymenoptera</taxon>
        <taxon>Apocrita</taxon>
        <taxon>Aculeata</taxon>
        <taxon>Formicoidea</taxon>
        <taxon>Formicidae</taxon>
        <taxon>Ponerinae</taxon>
        <taxon>Ponerini</taxon>
        <taxon>Dinoponera</taxon>
    </lineage>
</organism>
<dbReference type="RefSeq" id="XP_014481906.1">
    <property type="nucleotide sequence ID" value="XM_014626420.1"/>
</dbReference>
<dbReference type="SUPFAM" id="SSF57625">
    <property type="entry name" value="Invertebrate chitin-binding proteins"/>
    <property type="match status" value="1"/>
</dbReference>
<dbReference type="InterPro" id="IPR002557">
    <property type="entry name" value="Chitin-bd_dom"/>
</dbReference>
<name>A0A6P3XTU8_DINQU</name>
<gene>
    <name evidence="4" type="primary">LOC106748173</name>
</gene>